<evidence type="ECO:0000313" key="3">
    <source>
        <dbReference type="Proteomes" id="UP001153148"/>
    </source>
</evidence>
<dbReference type="EMBL" id="CAJPIN010077582">
    <property type="protein sequence ID" value="CAG2067900.1"/>
    <property type="molecule type" value="Genomic_DNA"/>
</dbReference>
<feature type="compositionally biased region" description="Polar residues" evidence="1">
    <location>
        <begin position="32"/>
        <end position="41"/>
    </location>
</feature>
<comment type="caution">
    <text evidence="2">The sequence shown here is derived from an EMBL/GenBank/DDBJ whole genome shotgun (WGS) entry which is preliminary data.</text>
</comment>
<proteinExistence type="predicted"/>
<gene>
    <name evidence="2" type="ORF">TPAB3V08_LOCUS14843</name>
</gene>
<feature type="compositionally biased region" description="Polar residues" evidence="1">
    <location>
        <begin position="55"/>
        <end position="68"/>
    </location>
</feature>
<sequence>MNLSRVPAPAISPPVTTTTPLPHPPALEPVPSGSSSRQLQLLPTAEESPIGPSSPAETSSQPQESFSTPVCVDTVHRRRGSGSVCLAEELKVQLDKTRGGVQVEHEQLKLRLEKESEILKLRLHNERECNRIASRFLEELNKIKVKSLEAERLHQEARDRTAMKFQEELHEITLQNLHAARLHQEAVDKVLLEKAQLERELALRLLEQHPPNQ</sequence>
<organism evidence="2 3">
    <name type="scientific">Timema podura</name>
    <name type="common">Walking stick</name>
    <dbReference type="NCBI Taxonomy" id="61482"/>
    <lineage>
        <taxon>Eukaryota</taxon>
        <taxon>Metazoa</taxon>
        <taxon>Ecdysozoa</taxon>
        <taxon>Arthropoda</taxon>
        <taxon>Hexapoda</taxon>
        <taxon>Insecta</taxon>
        <taxon>Pterygota</taxon>
        <taxon>Neoptera</taxon>
        <taxon>Polyneoptera</taxon>
        <taxon>Phasmatodea</taxon>
        <taxon>Timematodea</taxon>
        <taxon>Timematoidea</taxon>
        <taxon>Timematidae</taxon>
        <taxon>Timema</taxon>
    </lineage>
</organism>
<name>A0ABN7PKD1_TIMPD</name>
<accession>A0ABN7PKD1</accession>
<evidence type="ECO:0000313" key="2">
    <source>
        <dbReference type="EMBL" id="CAG2067900.1"/>
    </source>
</evidence>
<protein>
    <submittedName>
        <fullName evidence="2">Uncharacterized protein</fullName>
    </submittedName>
</protein>
<reference evidence="2" key="1">
    <citation type="submission" date="2021-03" db="EMBL/GenBank/DDBJ databases">
        <authorList>
            <person name="Tran Van P."/>
        </authorList>
    </citation>
    <scope>NUCLEOTIDE SEQUENCE</scope>
</reference>
<keyword evidence="3" id="KW-1185">Reference proteome</keyword>
<evidence type="ECO:0000256" key="1">
    <source>
        <dbReference type="SAM" id="MobiDB-lite"/>
    </source>
</evidence>
<dbReference type="Proteomes" id="UP001153148">
    <property type="component" value="Unassembled WGS sequence"/>
</dbReference>
<feature type="region of interest" description="Disordered" evidence="1">
    <location>
        <begin position="1"/>
        <end position="70"/>
    </location>
</feature>